<protein>
    <recommendedName>
        <fullName evidence="1">IrrE N-terminal-like domain-containing protein</fullName>
    </recommendedName>
</protein>
<dbReference type="PATRIC" id="fig|404937.3.peg.2177"/>
<dbReference type="EMBL" id="JXTH01000041">
    <property type="protein sequence ID" value="KIQ93901.1"/>
    <property type="molecule type" value="Genomic_DNA"/>
</dbReference>
<proteinExistence type="predicted"/>
<reference evidence="2 3" key="1">
    <citation type="submission" date="2015-01" db="EMBL/GenBank/DDBJ databases">
        <title>Draft genome of Anoxybacillus thermarum strain AF/04.</title>
        <authorList>
            <person name="Poli A."/>
            <person name="Nicolaus B."/>
            <person name="Chan K.-G."/>
            <person name="Kahar U.M."/>
            <person name="Yaakob A.S."/>
            <person name="Chan C.S."/>
            <person name="Goh K.M."/>
        </authorList>
    </citation>
    <scope>NUCLEOTIDE SEQUENCE [LARGE SCALE GENOMIC DNA]</scope>
    <source>
        <strain evidence="2 3">AF/04</strain>
    </source>
</reference>
<dbReference type="Pfam" id="PF06114">
    <property type="entry name" value="Peptidase_M78"/>
    <property type="match status" value="1"/>
</dbReference>
<dbReference type="InterPro" id="IPR010359">
    <property type="entry name" value="IrrE_HExxH"/>
</dbReference>
<evidence type="ECO:0000259" key="1">
    <source>
        <dbReference type="Pfam" id="PF06114"/>
    </source>
</evidence>
<dbReference type="Gene3D" id="1.10.10.2910">
    <property type="match status" value="1"/>
</dbReference>
<dbReference type="RefSeq" id="WP_043967149.1">
    <property type="nucleotide sequence ID" value="NZ_JXTH01000041.1"/>
</dbReference>
<accession>A0A0D0RZ24</accession>
<name>A0A0D0RZ24_9BACL</name>
<sequence>MTLYIANPTSRRNIRELANTIRKLAGMYNEKYFPVVEFLEWGLPELDSLFTLEIVSPGEMKNEYAVTYPKKHLIRIQEDVYERAISGSGRDRFTIAHEIGHYIMHRPGSIALARSLNVGSVPPYKDPEWQANTFAGELLAPPHIIKGLSVKEIAMCCGVSFDVARIQLQNI</sequence>
<evidence type="ECO:0000313" key="3">
    <source>
        <dbReference type="Proteomes" id="UP000032102"/>
    </source>
</evidence>
<comment type="caution">
    <text evidence="2">The sequence shown here is derived from an EMBL/GenBank/DDBJ whole genome shotgun (WGS) entry which is preliminary data.</text>
</comment>
<gene>
    <name evidence="2" type="ORF">LH47_02051</name>
</gene>
<feature type="domain" description="IrrE N-terminal-like" evidence="1">
    <location>
        <begin position="88"/>
        <end position="143"/>
    </location>
</feature>
<keyword evidence="3" id="KW-1185">Reference proteome</keyword>
<dbReference type="Proteomes" id="UP000032102">
    <property type="component" value="Unassembled WGS sequence"/>
</dbReference>
<dbReference type="AlphaFoldDB" id="A0A0D0RZ24"/>
<organism evidence="2 3">
    <name type="scientific">Anoxybacillus thermarum</name>
    <dbReference type="NCBI Taxonomy" id="404937"/>
    <lineage>
        <taxon>Bacteria</taxon>
        <taxon>Bacillati</taxon>
        <taxon>Bacillota</taxon>
        <taxon>Bacilli</taxon>
        <taxon>Bacillales</taxon>
        <taxon>Anoxybacillaceae</taxon>
        <taxon>Anoxybacillus</taxon>
    </lineage>
</organism>
<evidence type="ECO:0000313" key="2">
    <source>
        <dbReference type="EMBL" id="KIQ93901.1"/>
    </source>
</evidence>